<dbReference type="GO" id="GO:0046839">
    <property type="term" value="P:phospholipid dephosphorylation"/>
    <property type="evidence" value="ECO:0007669"/>
    <property type="project" value="TreeGrafter"/>
</dbReference>
<feature type="domain" description="Phosphatidic acid phosphatase type 2/haloperoxidase" evidence="8">
    <location>
        <begin position="104"/>
        <end position="245"/>
    </location>
</feature>
<dbReference type="RefSeq" id="XP_016249996.1">
    <property type="nucleotide sequence ID" value="XM_016392477.1"/>
</dbReference>
<dbReference type="STRING" id="569365.A0A0D2CHY3"/>
<evidence type="ECO:0000256" key="1">
    <source>
        <dbReference type="ARBA" id="ARBA00004141"/>
    </source>
</evidence>
<dbReference type="GO" id="GO:0006644">
    <property type="term" value="P:phospholipid metabolic process"/>
    <property type="evidence" value="ECO:0007669"/>
    <property type="project" value="InterPro"/>
</dbReference>
<sequence>MGPVKGSWASRMASLSRFWHPSYAFDYLGFVLLVITLFLVRYFLEPVQQMFRLDDHAIQYPYASVQRVSSRENTLIAGAVPLLVLVIWAIIARPGVHKAHVTILGLFFSVYLTSLITDIIKSAIGRPRPDLISRCQPKPGTPGYALVTIAVCTQPDLRTLLDGWRSFPSGHSSWAFSGLGYLSLFLAGQMHVFRPRTDLASILLFLAPLVCAALVAMSRLADYRHDIWDVSSGSLLGLVIAYTTYRRDYRPLTHPDCDVPYIKKAEQSLPRAATPQFGSPEQQQHLLAAEDTEDIELLETFRIDDDEASGRQDIELGYDTDQATKHDATRTYNRSSRRSSKLKSLENSSIPNRRGKLRYWAGRHVVSRSRKLLVRKLRESSLMKAALMLLGVVQGISSLNSFLGAVFPDGLDLISGPFKETLRLSDGSLERLTAGVQPIMCHSHDDYFRAEPLYRAIRAGCTSVEADLWQVDDELYVARTIAGIRQNRTLKTLYLDPLQDILSHQNRVADFVGSTASEVNGIFSADPKQSLVLLVEFKNNPDMIWHRLSADIAPLRERNYLSYFNGTAVVPGPVTIVASGSAPFNCVVQSSTYRDIFYDAPLDLMSSLPTRLLSSNSSTYEKTPSSAGVDHEDLSPYPQNPDVYSPANSYFASTSFIKSIGYPWHSSLSQVQLDRIRKQISGAHSRGLKVRYWGIPAWPVGLRNYVWRVLVREGVDYLSVDVIDAATKENWGPRKGGWGKKWWQ</sequence>
<evidence type="ECO:0000256" key="5">
    <source>
        <dbReference type="ARBA" id="ARBA00023136"/>
    </source>
</evidence>
<dbReference type="Proteomes" id="UP000054466">
    <property type="component" value="Unassembled WGS sequence"/>
</dbReference>
<dbReference type="GO" id="GO:0008195">
    <property type="term" value="F:phosphatidate phosphatase activity"/>
    <property type="evidence" value="ECO:0007669"/>
    <property type="project" value="TreeGrafter"/>
</dbReference>
<dbReference type="GO" id="GO:0016020">
    <property type="term" value="C:membrane"/>
    <property type="evidence" value="ECO:0007669"/>
    <property type="project" value="UniProtKB-SubCell"/>
</dbReference>
<accession>A0A0D2CHY3</accession>
<evidence type="ECO:0000256" key="7">
    <source>
        <dbReference type="SAM" id="Phobius"/>
    </source>
</evidence>
<evidence type="ECO:0000256" key="2">
    <source>
        <dbReference type="ARBA" id="ARBA00008816"/>
    </source>
</evidence>
<dbReference type="SUPFAM" id="SSF51695">
    <property type="entry name" value="PLC-like phosphodiesterases"/>
    <property type="match status" value="1"/>
</dbReference>
<feature type="region of interest" description="Disordered" evidence="6">
    <location>
        <begin position="614"/>
        <end position="638"/>
    </location>
</feature>
<dbReference type="PANTHER" id="PTHR10165">
    <property type="entry name" value="LIPID PHOSPHATE PHOSPHATASE"/>
    <property type="match status" value="1"/>
</dbReference>
<dbReference type="InterPro" id="IPR043216">
    <property type="entry name" value="PAP-like"/>
</dbReference>
<dbReference type="Gene3D" id="1.20.144.10">
    <property type="entry name" value="Phosphatidic acid phosphatase type 2/haloperoxidase"/>
    <property type="match status" value="1"/>
</dbReference>
<feature type="transmembrane region" description="Helical" evidence="7">
    <location>
        <begin position="99"/>
        <end position="120"/>
    </location>
</feature>
<gene>
    <name evidence="9" type="ORF">PV07_05568</name>
</gene>
<keyword evidence="5 7" id="KW-0472">Membrane</keyword>
<dbReference type="InterPro" id="IPR017946">
    <property type="entry name" value="PLC-like_Pdiesterase_TIM-brl"/>
</dbReference>
<feature type="transmembrane region" description="Helical" evidence="7">
    <location>
        <begin position="24"/>
        <end position="44"/>
    </location>
</feature>
<dbReference type="EMBL" id="KN847042">
    <property type="protein sequence ID" value="KIW29780.1"/>
    <property type="molecule type" value="Genomic_DNA"/>
</dbReference>
<evidence type="ECO:0000259" key="8">
    <source>
        <dbReference type="SMART" id="SM00014"/>
    </source>
</evidence>
<keyword evidence="10" id="KW-1185">Reference proteome</keyword>
<feature type="transmembrane region" description="Helical" evidence="7">
    <location>
        <begin position="74"/>
        <end position="93"/>
    </location>
</feature>
<proteinExistence type="inferred from homology"/>
<dbReference type="SMART" id="SM00014">
    <property type="entry name" value="acidPPc"/>
    <property type="match status" value="1"/>
</dbReference>
<feature type="transmembrane region" description="Helical" evidence="7">
    <location>
        <begin position="199"/>
        <end position="221"/>
    </location>
</feature>
<evidence type="ECO:0000313" key="10">
    <source>
        <dbReference type="Proteomes" id="UP000054466"/>
    </source>
</evidence>
<keyword evidence="3 7" id="KW-0812">Transmembrane</keyword>
<dbReference type="AlphaFoldDB" id="A0A0D2CHY3"/>
<evidence type="ECO:0000313" key="9">
    <source>
        <dbReference type="EMBL" id="KIW29780.1"/>
    </source>
</evidence>
<reference evidence="9 10" key="1">
    <citation type="submission" date="2015-01" db="EMBL/GenBank/DDBJ databases">
        <title>The Genome Sequence of Cladophialophora immunda CBS83496.</title>
        <authorList>
            <consortium name="The Broad Institute Genomics Platform"/>
            <person name="Cuomo C."/>
            <person name="de Hoog S."/>
            <person name="Gorbushina A."/>
            <person name="Stielow B."/>
            <person name="Teixiera M."/>
            <person name="Abouelleil A."/>
            <person name="Chapman S.B."/>
            <person name="Priest M."/>
            <person name="Young S.K."/>
            <person name="Wortman J."/>
            <person name="Nusbaum C."/>
            <person name="Birren B."/>
        </authorList>
    </citation>
    <scope>NUCLEOTIDE SEQUENCE [LARGE SCALE GENOMIC DNA]</scope>
    <source>
        <strain evidence="9 10">CBS 83496</strain>
    </source>
</reference>
<dbReference type="VEuPathDB" id="FungiDB:PV07_05568"/>
<dbReference type="PANTHER" id="PTHR10165:SF35">
    <property type="entry name" value="RE23632P"/>
    <property type="match status" value="1"/>
</dbReference>
<dbReference type="SUPFAM" id="SSF48317">
    <property type="entry name" value="Acid phosphatase/Vanadium-dependent haloperoxidase"/>
    <property type="match status" value="1"/>
</dbReference>
<name>A0A0D2CHY3_9EURO</name>
<evidence type="ECO:0000256" key="3">
    <source>
        <dbReference type="ARBA" id="ARBA00022692"/>
    </source>
</evidence>
<dbReference type="GO" id="GO:0008081">
    <property type="term" value="F:phosphoric diester hydrolase activity"/>
    <property type="evidence" value="ECO:0007669"/>
    <property type="project" value="InterPro"/>
</dbReference>
<dbReference type="Pfam" id="PF01569">
    <property type="entry name" value="PAP2"/>
    <property type="match status" value="1"/>
</dbReference>
<keyword evidence="4 7" id="KW-1133">Transmembrane helix</keyword>
<comment type="subcellular location">
    <subcellularLocation>
        <location evidence="1">Membrane</location>
        <topology evidence="1">Multi-pass membrane protein</topology>
    </subcellularLocation>
</comment>
<dbReference type="CDD" id="cd03390">
    <property type="entry name" value="PAP2_containing_1_like"/>
    <property type="match status" value="1"/>
</dbReference>
<dbReference type="GeneID" id="27344762"/>
<comment type="similarity">
    <text evidence="2">Belongs to the PA-phosphatase related phosphoesterase family.</text>
</comment>
<evidence type="ECO:0000256" key="6">
    <source>
        <dbReference type="SAM" id="MobiDB-lite"/>
    </source>
</evidence>
<dbReference type="OrthoDB" id="4153866at2759"/>
<feature type="compositionally biased region" description="Polar residues" evidence="6">
    <location>
        <begin position="614"/>
        <end position="626"/>
    </location>
</feature>
<dbReference type="HOGENOM" id="CLU_378563_0_0_1"/>
<organism evidence="9 10">
    <name type="scientific">Cladophialophora immunda</name>
    <dbReference type="NCBI Taxonomy" id="569365"/>
    <lineage>
        <taxon>Eukaryota</taxon>
        <taxon>Fungi</taxon>
        <taxon>Dikarya</taxon>
        <taxon>Ascomycota</taxon>
        <taxon>Pezizomycotina</taxon>
        <taxon>Eurotiomycetes</taxon>
        <taxon>Chaetothyriomycetidae</taxon>
        <taxon>Chaetothyriales</taxon>
        <taxon>Herpotrichiellaceae</taxon>
        <taxon>Cladophialophora</taxon>
    </lineage>
</organism>
<dbReference type="InterPro" id="IPR036938">
    <property type="entry name" value="PAP2/HPO_sf"/>
</dbReference>
<dbReference type="InterPro" id="IPR000326">
    <property type="entry name" value="PAP2/HPO"/>
</dbReference>
<evidence type="ECO:0000256" key="4">
    <source>
        <dbReference type="ARBA" id="ARBA00022989"/>
    </source>
</evidence>
<protein>
    <recommendedName>
        <fullName evidence="8">Phosphatidic acid phosphatase type 2/haloperoxidase domain-containing protein</fullName>
    </recommendedName>
</protein>
<feature type="region of interest" description="Disordered" evidence="6">
    <location>
        <begin position="319"/>
        <end position="347"/>
    </location>
</feature>